<dbReference type="InterPro" id="IPR051783">
    <property type="entry name" value="NAD(P)-dependent_oxidoreduct"/>
</dbReference>
<dbReference type="GO" id="GO:0005737">
    <property type="term" value="C:cytoplasm"/>
    <property type="evidence" value="ECO:0007669"/>
    <property type="project" value="TreeGrafter"/>
</dbReference>
<dbReference type="HOGENOM" id="CLU_007383_12_2_1"/>
<dbReference type="RefSeq" id="XP_040874657.1">
    <property type="nucleotide sequence ID" value="XM_041029016.1"/>
</dbReference>
<name>A0A074VBE3_AURM1</name>
<sequence length="326" mass="34741">MPSVVVFGASGFVGAPYTRAIKQAHPDWQVTAYVRSTKPESELTANLKADRIVVGDFSDFAKVAALSTEHDIAVNAGSSFTGDLVAAIIAGQKVKNCDAKGKLIHISGGGNFIDFATSGNFNPKSKVWNDSKEEDIKAIHKDMFNGQSDTLVLEAGADNALDTYIVCPAIVYGGASISSPTMGIGYALVTGNAKPLGYVPYVGDGTAVLSTTHLLDLIDFLVRISEVAARGPAQGTSYSRYYMVETSRVQWKDMATELAKVMHARGIFSSSEPKNVSIDEAGDGEVKHLVAANMLMKGDRAAAMGFKPRQNSILEQMHADLETVTI</sequence>
<dbReference type="STRING" id="1043003.A0A074VBE3"/>
<feature type="domain" description="NAD(P)-binding" evidence="1">
    <location>
        <begin position="8"/>
        <end position="83"/>
    </location>
</feature>
<proteinExistence type="predicted"/>
<accession>A0A074VBE3</accession>
<evidence type="ECO:0000313" key="3">
    <source>
        <dbReference type="Proteomes" id="UP000030672"/>
    </source>
</evidence>
<dbReference type="GO" id="GO:0004029">
    <property type="term" value="F:aldehyde dehydrogenase (NAD+) activity"/>
    <property type="evidence" value="ECO:0007669"/>
    <property type="project" value="TreeGrafter"/>
</dbReference>
<evidence type="ECO:0000313" key="2">
    <source>
        <dbReference type="EMBL" id="KEQ57633.1"/>
    </source>
</evidence>
<evidence type="ECO:0000259" key="1">
    <source>
        <dbReference type="Pfam" id="PF13460"/>
    </source>
</evidence>
<reference evidence="2 3" key="1">
    <citation type="journal article" date="2014" name="BMC Genomics">
        <title>Genome sequencing of four Aureobasidium pullulans varieties: biotechnological potential, stress tolerance, and description of new species.</title>
        <authorList>
            <person name="Gostin Ar C."/>
            <person name="Ohm R.A."/>
            <person name="Kogej T."/>
            <person name="Sonjak S."/>
            <person name="Turk M."/>
            <person name="Zajc J."/>
            <person name="Zalar P."/>
            <person name="Grube M."/>
            <person name="Sun H."/>
            <person name="Han J."/>
            <person name="Sharma A."/>
            <person name="Chiniquy J."/>
            <person name="Ngan C.Y."/>
            <person name="Lipzen A."/>
            <person name="Barry K."/>
            <person name="Grigoriev I.V."/>
            <person name="Gunde-Cimerman N."/>
        </authorList>
    </citation>
    <scope>NUCLEOTIDE SEQUENCE [LARGE SCALE GENOMIC DNA]</scope>
    <source>
        <strain evidence="2 3">CBS 110374</strain>
    </source>
</reference>
<dbReference type="Gene3D" id="3.40.50.720">
    <property type="entry name" value="NAD(P)-binding Rossmann-like Domain"/>
    <property type="match status" value="2"/>
</dbReference>
<dbReference type="AlphaFoldDB" id="A0A074VBE3"/>
<dbReference type="InterPro" id="IPR036291">
    <property type="entry name" value="NAD(P)-bd_dom_sf"/>
</dbReference>
<dbReference type="SUPFAM" id="SSF51735">
    <property type="entry name" value="NAD(P)-binding Rossmann-fold domains"/>
    <property type="match status" value="1"/>
</dbReference>
<dbReference type="PANTHER" id="PTHR48079">
    <property type="entry name" value="PROTEIN YEEZ"/>
    <property type="match status" value="1"/>
</dbReference>
<keyword evidence="3" id="KW-1185">Reference proteome</keyword>
<dbReference type="GeneID" id="63922389"/>
<dbReference type="Pfam" id="PF13460">
    <property type="entry name" value="NAD_binding_10"/>
    <property type="match status" value="1"/>
</dbReference>
<dbReference type="EMBL" id="KL584880">
    <property type="protein sequence ID" value="KEQ57633.1"/>
    <property type="molecule type" value="Genomic_DNA"/>
</dbReference>
<dbReference type="InterPro" id="IPR016040">
    <property type="entry name" value="NAD(P)-bd_dom"/>
</dbReference>
<gene>
    <name evidence="2" type="ORF">M437DRAFT_89285</name>
</gene>
<dbReference type="Proteomes" id="UP000030672">
    <property type="component" value="Unassembled WGS sequence"/>
</dbReference>
<protein>
    <submittedName>
        <fullName evidence="2">NAD(P)-binding protein</fullName>
    </submittedName>
</protein>
<organism evidence="2 3">
    <name type="scientific">Aureobasidium melanogenum (strain CBS 110374)</name>
    <name type="common">Aureobasidium pullulans var. melanogenum</name>
    <dbReference type="NCBI Taxonomy" id="1043003"/>
    <lineage>
        <taxon>Eukaryota</taxon>
        <taxon>Fungi</taxon>
        <taxon>Dikarya</taxon>
        <taxon>Ascomycota</taxon>
        <taxon>Pezizomycotina</taxon>
        <taxon>Dothideomycetes</taxon>
        <taxon>Dothideomycetidae</taxon>
        <taxon>Dothideales</taxon>
        <taxon>Saccotheciaceae</taxon>
        <taxon>Aureobasidium</taxon>
    </lineage>
</organism>
<dbReference type="PANTHER" id="PTHR48079:SF6">
    <property type="entry name" value="NAD(P)-BINDING DOMAIN-CONTAINING PROTEIN-RELATED"/>
    <property type="match status" value="1"/>
</dbReference>